<reference evidence="8 9" key="1">
    <citation type="submission" date="2013-08" db="EMBL/GenBank/DDBJ databases">
        <title>Lactobacillus wasatchii sp. WDC04, a late gas producing bacteria isolated from aged chedder cheese.</title>
        <authorList>
            <person name="Oberg C.J."/>
            <person name="Culumber M."/>
            <person name="McMahon D.J."/>
            <person name="Broadbent J.R."/>
            <person name="Oberg T.S."/>
            <person name="Ortaki F."/>
        </authorList>
    </citation>
    <scope>NUCLEOTIDE SEQUENCE [LARGE SCALE GENOMIC DNA]</scope>
    <source>
        <strain evidence="8 9">WDC04</strain>
    </source>
</reference>
<dbReference type="PANTHER" id="PTHR30294:SF29">
    <property type="entry name" value="MULTIDRUG ABC TRANSPORTER PERMEASE YBHS-RELATED"/>
    <property type="match status" value="1"/>
</dbReference>
<dbReference type="PATRIC" id="fig|1335616.4.peg.565"/>
<keyword evidence="5 6" id="KW-0472">Membrane</keyword>
<evidence type="ECO:0000256" key="5">
    <source>
        <dbReference type="ARBA" id="ARBA00023136"/>
    </source>
</evidence>
<dbReference type="STRING" id="1335616.WDC_0565"/>
<feature type="transmembrane region" description="Helical" evidence="6">
    <location>
        <begin position="254"/>
        <end position="275"/>
    </location>
</feature>
<feature type="transmembrane region" description="Helical" evidence="6">
    <location>
        <begin position="150"/>
        <end position="171"/>
    </location>
</feature>
<sequence>MLVVAPFLMIGLSFGVGFLSANSSQSGNKIAVVSNQSTLRDQFIKENKDDIKKSISSIKAAKTAFKDEQIAGYIVLSSDSHQVSAIFHGGRSLESNINTKLDSFLMQQQQRLNLINAKLSPAQSNTLQQQPQFKQIVQKKTGNAKIARLISFWVMVLMVYMILITYSSVTAQEIASEKGTKIMEIIFSSTSAYKYFAGKILGVLLVILTQLISYGIGGWGSYLIAQHASFTKEIVAANHALLDKVVSNLLSINLVYLFLGVILYTILAAFSGALVAKAEDASKAAQPAIYLVMIAFFATFPFQNNADALVVKIMSYVPFFSSFFMPLRIIDQSVGGWEVAASLVVLVGSICLLIQYIGGIYEGLMLQTDDSSFWKRFKRGVSYH</sequence>
<dbReference type="InterPro" id="IPR051449">
    <property type="entry name" value="ABC-2_transporter_component"/>
</dbReference>
<protein>
    <submittedName>
        <fullName evidence="8">ABC transporter membrane-spanning permease-Na+ export</fullName>
    </submittedName>
</protein>
<gene>
    <name evidence="8" type="ORF">WDC_0565</name>
</gene>
<accession>A0A0D0YX58</accession>
<feature type="transmembrane region" description="Helical" evidence="6">
    <location>
        <begin position="192"/>
        <end position="212"/>
    </location>
</feature>
<feature type="transmembrane region" description="Helical" evidence="6">
    <location>
        <begin position="309"/>
        <end position="327"/>
    </location>
</feature>
<evidence type="ECO:0000256" key="1">
    <source>
        <dbReference type="ARBA" id="ARBA00004651"/>
    </source>
</evidence>
<dbReference type="Proteomes" id="UP000032279">
    <property type="component" value="Unassembled WGS sequence"/>
</dbReference>
<evidence type="ECO:0000313" key="9">
    <source>
        <dbReference type="Proteomes" id="UP000032279"/>
    </source>
</evidence>
<dbReference type="GO" id="GO:0005886">
    <property type="term" value="C:plasma membrane"/>
    <property type="evidence" value="ECO:0007669"/>
    <property type="project" value="UniProtKB-SubCell"/>
</dbReference>
<dbReference type="GO" id="GO:0140359">
    <property type="term" value="F:ABC-type transporter activity"/>
    <property type="evidence" value="ECO:0007669"/>
    <property type="project" value="InterPro"/>
</dbReference>
<evidence type="ECO:0000313" key="8">
    <source>
        <dbReference type="EMBL" id="KIS03824.1"/>
    </source>
</evidence>
<evidence type="ECO:0000259" key="7">
    <source>
        <dbReference type="Pfam" id="PF12698"/>
    </source>
</evidence>
<dbReference type="InterPro" id="IPR013525">
    <property type="entry name" value="ABC2_TM"/>
</dbReference>
<feature type="domain" description="ABC-2 type transporter transmembrane" evidence="7">
    <location>
        <begin position="2"/>
        <end position="353"/>
    </location>
</feature>
<keyword evidence="2" id="KW-1003">Cell membrane</keyword>
<evidence type="ECO:0000256" key="3">
    <source>
        <dbReference type="ARBA" id="ARBA00022692"/>
    </source>
</evidence>
<dbReference type="AlphaFoldDB" id="A0A0D0YX58"/>
<keyword evidence="4 6" id="KW-1133">Transmembrane helix</keyword>
<evidence type="ECO:0000256" key="4">
    <source>
        <dbReference type="ARBA" id="ARBA00022989"/>
    </source>
</evidence>
<proteinExistence type="predicted"/>
<dbReference type="EMBL" id="AWTT01000009">
    <property type="protein sequence ID" value="KIS03824.1"/>
    <property type="molecule type" value="Genomic_DNA"/>
</dbReference>
<feature type="transmembrane region" description="Helical" evidence="6">
    <location>
        <begin position="339"/>
        <end position="361"/>
    </location>
</feature>
<evidence type="ECO:0000256" key="6">
    <source>
        <dbReference type="SAM" id="Phobius"/>
    </source>
</evidence>
<comment type="subcellular location">
    <subcellularLocation>
        <location evidence="1">Cell membrane</location>
        <topology evidence="1">Multi-pass membrane protein</topology>
    </subcellularLocation>
</comment>
<comment type="caution">
    <text evidence="8">The sequence shown here is derived from an EMBL/GenBank/DDBJ whole genome shotgun (WGS) entry which is preliminary data.</text>
</comment>
<keyword evidence="9" id="KW-1185">Reference proteome</keyword>
<feature type="transmembrane region" description="Helical" evidence="6">
    <location>
        <begin position="287"/>
        <end position="303"/>
    </location>
</feature>
<dbReference type="PANTHER" id="PTHR30294">
    <property type="entry name" value="MEMBRANE COMPONENT OF ABC TRANSPORTER YHHJ-RELATED"/>
    <property type="match status" value="1"/>
</dbReference>
<organism evidence="8 9">
    <name type="scientific">Paucilactobacillus wasatchensis</name>
    <dbReference type="NCBI Taxonomy" id="1335616"/>
    <lineage>
        <taxon>Bacteria</taxon>
        <taxon>Bacillati</taxon>
        <taxon>Bacillota</taxon>
        <taxon>Bacilli</taxon>
        <taxon>Lactobacillales</taxon>
        <taxon>Lactobacillaceae</taxon>
        <taxon>Paucilactobacillus</taxon>
    </lineage>
</organism>
<name>A0A0D0YX58_9LACO</name>
<evidence type="ECO:0000256" key="2">
    <source>
        <dbReference type="ARBA" id="ARBA00022475"/>
    </source>
</evidence>
<dbReference type="Pfam" id="PF12698">
    <property type="entry name" value="ABC2_membrane_3"/>
    <property type="match status" value="1"/>
</dbReference>
<keyword evidence="3 6" id="KW-0812">Transmembrane</keyword>